<evidence type="ECO:0000313" key="2">
    <source>
        <dbReference type="Proteomes" id="UP000887574"/>
    </source>
</evidence>
<name>A0A915DW65_9BILA</name>
<dbReference type="WBParaSite" id="jg24305">
    <property type="protein sequence ID" value="jg24305"/>
    <property type="gene ID" value="jg24305"/>
</dbReference>
<organism evidence="2 3">
    <name type="scientific">Ditylenchus dipsaci</name>
    <dbReference type="NCBI Taxonomy" id="166011"/>
    <lineage>
        <taxon>Eukaryota</taxon>
        <taxon>Metazoa</taxon>
        <taxon>Ecdysozoa</taxon>
        <taxon>Nematoda</taxon>
        <taxon>Chromadorea</taxon>
        <taxon>Rhabditida</taxon>
        <taxon>Tylenchina</taxon>
        <taxon>Tylenchomorpha</taxon>
        <taxon>Sphaerularioidea</taxon>
        <taxon>Anguinidae</taxon>
        <taxon>Anguininae</taxon>
        <taxon>Ditylenchus</taxon>
    </lineage>
</organism>
<dbReference type="AlphaFoldDB" id="A0A915DW65"/>
<protein>
    <submittedName>
        <fullName evidence="3">Uncharacterized protein</fullName>
    </submittedName>
</protein>
<feature type="compositionally biased region" description="Basic and acidic residues" evidence="1">
    <location>
        <begin position="39"/>
        <end position="52"/>
    </location>
</feature>
<evidence type="ECO:0000313" key="3">
    <source>
        <dbReference type="WBParaSite" id="jg24305"/>
    </source>
</evidence>
<feature type="region of interest" description="Disordered" evidence="1">
    <location>
        <begin position="1"/>
        <end position="53"/>
    </location>
</feature>
<dbReference type="Proteomes" id="UP000887574">
    <property type="component" value="Unplaced"/>
</dbReference>
<keyword evidence="2" id="KW-1185">Reference proteome</keyword>
<reference evidence="3" key="1">
    <citation type="submission" date="2022-11" db="UniProtKB">
        <authorList>
            <consortium name="WormBaseParasite"/>
        </authorList>
    </citation>
    <scope>IDENTIFICATION</scope>
</reference>
<proteinExistence type="predicted"/>
<accession>A0A915DW65</accession>
<feature type="compositionally biased region" description="Polar residues" evidence="1">
    <location>
        <begin position="1"/>
        <end position="28"/>
    </location>
</feature>
<sequence length="170" mass="18649">MRQQPQPSRRVQNSSFVAKASNLGTSSGPYKGISVANSERNDLRRSRVREPISQKSVVSNAAVKERIQMRVLWACHCDGHSCEPENRPFFETVQDKLIYTAQHFASTRFGSTKPKSHQSHAMGFGHHPFTTPSVLAYSKLLQTLNKLASLPEDGGANGKPVLSNAGGAYP</sequence>
<evidence type="ECO:0000256" key="1">
    <source>
        <dbReference type="SAM" id="MobiDB-lite"/>
    </source>
</evidence>